<feature type="domain" description="AAA+ ATPase" evidence="7">
    <location>
        <begin position="1"/>
        <end position="164"/>
    </location>
</feature>
<evidence type="ECO:0000259" key="7">
    <source>
        <dbReference type="SMART" id="SM00382"/>
    </source>
</evidence>
<keyword evidence="4 8" id="KW-0067">ATP-binding</keyword>
<evidence type="ECO:0000256" key="1">
    <source>
        <dbReference type="ARBA" id="ARBA00022448"/>
    </source>
</evidence>
<dbReference type="InterPro" id="IPR003439">
    <property type="entry name" value="ABC_transporter-like_ATP-bd"/>
</dbReference>
<reference evidence="8 9" key="1">
    <citation type="submission" date="2015-03" db="EMBL/GenBank/DDBJ databases">
        <title>Caedibacter varicaedens, whole genome shotgun sequence.</title>
        <authorList>
            <person name="Suzuki H."/>
            <person name="Dapper A.L."/>
            <person name="Gibson A.K."/>
            <person name="Jackson C."/>
            <person name="Lee H."/>
            <person name="Pejaver V.R."/>
            <person name="Doak T."/>
            <person name="Lynch M."/>
        </authorList>
    </citation>
    <scope>NUCLEOTIDE SEQUENCE [LARGE SCALE GENOMIC DNA]</scope>
</reference>
<protein>
    <submittedName>
        <fullName evidence="8">Cytochrome c biogenesis ATP-binding export protein CcmA</fullName>
    </submittedName>
</protein>
<proteinExistence type="predicted"/>
<keyword evidence="6" id="KW-0472">Membrane</keyword>
<dbReference type="GO" id="GO:0022857">
    <property type="term" value="F:transmembrane transporter activity"/>
    <property type="evidence" value="ECO:0007669"/>
    <property type="project" value="InterPro"/>
</dbReference>
<dbReference type="AlphaFoldDB" id="A0A0K8MDH1"/>
<keyword evidence="3" id="KW-0201">Cytochrome c-type biogenesis</keyword>
<keyword evidence="2" id="KW-0547">Nucleotide-binding</keyword>
<evidence type="ECO:0000256" key="2">
    <source>
        <dbReference type="ARBA" id="ARBA00022741"/>
    </source>
</evidence>
<dbReference type="Gene3D" id="3.40.50.300">
    <property type="entry name" value="P-loop containing nucleotide triphosphate hydrolases"/>
    <property type="match status" value="1"/>
</dbReference>
<dbReference type="PANTHER" id="PTHR43499">
    <property type="entry name" value="ABC TRANSPORTER I FAMILY MEMBER 1"/>
    <property type="match status" value="1"/>
</dbReference>
<gene>
    <name evidence="8" type="primary">ccmA</name>
    <name evidence="8" type="ORF">Cva_01219</name>
</gene>
<evidence type="ECO:0000313" key="9">
    <source>
        <dbReference type="Proteomes" id="UP000036771"/>
    </source>
</evidence>
<dbReference type="Proteomes" id="UP000036771">
    <property type="component" value="Unassembled WGS sequence"/>
</dbReference>
<evidence type="ECO:0000256" key="6">
    <source>
        <dbReference type="ARBA" id="ARBA00023136"/>
    </source>
</evidence>
<dbReference type="STRING" id="1629334.Cva_01219"/>
<dbReference type="EMBL" id="BBVC01000067">
    <property type="protein sequence ID" value="GAO98556.1"/>
    <property type="molecule type" value="Genomic_DNA"/>
</dbReference>
<keyword evidence="9" id="KW-1185">Reference proteome</keyword>
<dbReference type="SUPFAM" id="SSF52540">
    <property type="entry name" value="P-loop containing nucleoside triphosphate hydrolases"/>
    <property type="match status" value="1"/>
</dbReference>
<sequence>MLEIIGPNGCGKTSFLKMMAGLSQPTEGTLSFPLFFKNPLYLSLRSGFDEDLTAYENLQYLLALERQKCPDLSDTLKRMGITSFKDQPLQQFSSGEKQRISLARLLLLNRPCWLLDEPVTSLDSKGEEIFREICREHLKQGGIILIASPKLLSLGKTLYLKDYDKPFAQLSNSWENL</sequence>
<keyword evidence="1" id="KW-0813">Transport</keyword>
<dbReference type="InterPro" id="IPR003593">
    <property type="entry name" value="AAA+_ATPase"/>
</dbReference>
<organism evidence="8 9">
    <name type="scientific">Caedimonas varicaedens</name>
    <dbReference type="NCBI Taxonomy" id="1629334"/>
    <lineage>
        <taxon>Bacteria</taxon>
        <taxon>Pseudomonadati</taxon>
        <taxon>Pseudomonadota</taxon>
        <taxon>Alphaproteobacteria</taxon>
        <taxon>Holosporales</taxon>
        <taxon>Caedimonadaceae</taxon>
        <taxon>Caedimonas</taxon>
    </lineage>
</organism>
<evidence type="ECO:0000256" key="4">
    <source>
        <dbReference type="ARBA" id="ARBA00022840"/>
    </source>
</evidence>
<comment type="caution">
    <text evidence="8">The sequence shown here is derived from an EMBL/GenBank/DDBJ whole genome shotgun (WGS) entry which is preliminary data.</text>
</comment>
<dbReference type="GO" id="GO:0005524">
    <property type="term" value="F:ATP binding"/>
    <property type="evidence" value="ECO:0007669"/>
    <property type="project" value="UniProtKB-KW"/>
</dbReference>
<name>A0A0K8MDH1_9PROT</name>
<dbReference type="SMART" id="SM00382">
    <property type="entry name" value="AAA"/>
    <property type="match status" value="1"/>
</dbReference>
<keyword evidence="5" id="KW-1278">Translocase</keyword>
<dbReference type="GO" id="GO:0016887">
    <property type="term" value="F:ATP hydrolysis activity"/>
    <property type="evidence" value="ECO:0007669"/>
    <property type="project" value="InterPro"/>
</dbReference>
<accession>A0A0K8MDH1</accession>
<dbReference type="Pfam" id="PF00005">
    <property type="entry name" value="ABC_tran"/>
    <property type="match status" value="1"/>
</dbReference>
<evidence type="ECO:0000313" key="8">
    <source>
        <dbReference type="EMBL" id="GAO98556.1"/>
    </source>
</evidence>
<dbReference type="PROSITE" id="PS00211">
    <property type="entry name" value="ABC_TRANSPORTER_1"/>
    <property type="match status" value="1"/>
</dbReference>
<dbReference type="NCBIfam" id="TIGR01189">
    <property type="entry name" value="ccmA"/>
    <property type="match status" value="1"/>
</dbReference>
<evidence type="ECO:0000256" key="3">
    <source>
        <dbReference type="ARBA" id="ARBA00022748"/>
    </source>
</evidence>
<dbReference type="GO" id="GO:0017004">
    <property type="term" value="P:cytochrome complex assembly"/>
    <property type="evidence" value="ECO:0007669"/>
    <property type="project" value="UniProtKB-KW"/>
</dbReference>
<dbReference type="PANTHER" id="PTHR43499:SF1">
    <property type="entry name" value="ABC TRANSPORTER I FAMILY MEMBER 1"/>
    <property type="match status" value="1"/>
</dbReference>
<evidence type="ECO:0000256" key="5">
    <source>
        <dbReference type="ARBA" id="ARBA00022967"/>
    </source>
</evidence>
<dbReference type="InterPro" id="IPR027417">
    <property type="entry name" value="P-loop_NTPase"/>
</dbReference>
<dbReference type="InterPro" id="IPR017871">
    <property type="entry name" value="ABC_transporter-like_CS"/>
</dbReference>
<dbReference type="InterPro" id="IPR005895">
    <property type="entry name" value="ABC_transptr_haem_export_CcmA"/>
</dbReference>